<evidence type="ECO:0000256" key="7">
    <source>
        <dbReference type="ARBA" id="ARBA00068674"/>
    </source>
</evidence>
<dbReference type="InterPro" id="IPR001308">
    <property type="entry name" value="ETF_a/FixB"/>
</dbReference>
<feature type="binding site" evidence="9">
    <location>
        <begin position="274"/>
        <end position="281"/>
    </location>
    <ligand>
        <name>FAD</name>
        <dbReference type="ChEBI" id="CHEBI:57692"/>
    </ligand>
</feature>
<dbReference type="AlphaFoldDB" id="A0A7T0G2R0"/>
<comment type="similarity">
    <text evidence="1">Belongs to the ETF alpha-subunit/FixB family.</text>
</comment>
<sequence length="331" mass="35062">MNASRPIWVYIELNEGRPKPVASELIFAARHLATANGAPVEAFVCARVGGYDADSLKALGADRVHVLQGDDFELFNSQIIRQALAERIEQGKPLAFLLASNNHGKELGAALSAQLLTGYAGDCVGLEMSAQGLSVKRPIYSGKAYATTLLKGEGAHILTLRANVFRPDSADESKVESELICEELPTLKDTIALIVKEVIAGSGDLDITEARVVVSGGLGMQNAENFKLLEELAHTLGGAVGASRPVVDNGWRDYSNQVGQTGRTVSPDLYIACGISGAIQHQAGMSASKCIVAINSDPHAAIFSIAHYGIVGDALTVVPLLNEEFKKILNS</sequence>
<evidence type="ECO:0000256" key="6">
    <source>
        <dbReference type="ARBA" id="ARBA00025649"/>
    </source>
</evidence>
<dbReference type="InterPro" id="IPR029035">
    <property type="entry name" value="DHS-like_NAD/FAD-binding_dom"/>
</dbReference>
<feature type="binding site" evidence="9">
    <location>
        <position position="295"/>
    </location>
    <ligand>
        <name>FAD</name>
        <dbReference type="ChEBI" id="CHEBI:57692"/>
    </ligand>
</feature>
<dbReference type="GO" id="GO:0009055">
    <property type="term" value="F:electron transfer activity"/>
    <property type="evidence" value="ECO:0007669"/>
    <property type="project" value="InterPro"/>
</dbReference>
<dbReference type="KEGG" id="nva:G3M78_03800"/>
<keyword evidence="3" id="KW-0285">Flavoprotein</keyword>
<dbReference type="InterPro" id="IPR014729">
    <property type="entry name" value="Rossmann-like_a/b/a_fold"/>
</dbReference>
<dbReference type="Pfam" id="PF01012">
    <property type="entry name" value="ETF"/>
    <property type="match status" value="1"/>
</dbReference>
<feature type="domain" description="Electron transfer flavoprotein alpha/beta-subunit N-terminal" evidence="10">
    <location>
        <begin position="7"/>
        <end position="198"/>
    </location>
</feature>
<evidence type="ECO:0000256" key="1">
    <source>
        <dbReference type="ARBA" id="ARBA00005817"/>
    </source>
</evidence>
<evidence type="ECO:0000256" key="9">
    <source>
        <dbReference type="PIRSR" id="PIRSR000089-1"/>
    </source>
</evidence>
<dbReference type="GO" id="GO:0050660">
    <property type="term" value="F:flavin adenine dinucleotide binding"/>
    <property type="evidence" value="ECO:0007669"/>
    <property type="project" value="InterPro"/>
</dbReference>
<evidence type="ECO:0000256" key="8">
    <source>
        <dbReference type="ARBA" id="ARBA00079299"/>
    </source>
</evidence>
<feature type="binding site" evidence="9">
    <location>
        <begin position="257"/>
        <end position="261"/>
    </location>
    <ligand>
        <name>FAD</name>
        <dbReference type="ChEBI" id="CHEBI:57692"/>
    </ligand>
</feature>
<evidence type="ECO:0000256" key="2">
    <source>
        <dbReference type="ARBA" id="ARBA00022448"/>
    </source>
</evidence>
<dbReference type="InterPro" id="IPR014730">
    <property type="entry name" value="ETF_a/b_N"/>
</dbReference>
<proteinExistence type="inferred from homology"/>
<comment type="function">
    <text evidence="6">The electron transfer flavoprotein serves as a specific electron acceptor for other dehydrogenases. It transfers the electrons to the main respiratory chain via ETF-ubiquinone oxidoreductase (ETF dehydrogenase).</text>
</comment>
<dbReference type="PANTHER" id="PTHR43153">
    <property type="entry name" value="ELECTRON TRANSFER FLAVOPROTEIN ALPHA"/>
    <property type="match status" value="1"/>
</dbReference>
<organism evidence="11 12">
    <name type="scientific">Candidatus Nitrohelix vancouverensis</name>
    <dbReference type="NCBI Taxonomy" id="2705534"/>
    <lineage>
        <taxon>Bacteria</taxon>
        <taxon>Pseudomonadati</taxon>
        <taxon>Nitrospinota/Tectimicrobiota group</taxon>
        <taxon>Nitrospinota</taxon>
        <taxon>Nitrospinia</taxon>
        <taxon>Nitrospinales</taxon>
        <taxon>Nitrospinaceae</taxon>
        <taxon>Candidatus Nitrohelix</taxon>
    </lineage>
</organism>
<comment type="cofactor">
    <cofactor evidence="9">
        <name>FAD</name>
        <dbReference type="ChEBI" id="CHEBI:57692"/>
    </cofactor>
    <text evidence="9">Binds 1 FAD per dimer.</text>
</comment>
<dbReference type="PIRSF" id="PIRSF000089">
    <property type="entry name" value="Electra_flavoP_a"/>
    <property type="match status" value="1"/>
</dbReference>
<accession>A0A7T0G2R0</accession>
<dbReference type="EMBL" id="CP048620">
    <property type="protein sequence ID" value="QPJ64564.1"/>
    <property type="molecule type" value="Genomic_DNA"/>
</dbReference>
<evidence type="ECO:0000256" key="4">
    <source>
        <dbReference type="ARBA" id="ARBA00022827"/>
    </source>
</evidence>
<dbReference type="FunFam" id="3.40.50.1220:FF:000001">
    <property type="entry name" value="Electron transfer flavoprotein, alpha subunit"/>
    <property type="match status" value="1"/>
</dbReference>
<dbReference type="Proteomes" id="UP000594464">
    <property type="component" value="Chromosome"/>
</dbReference>
<dbReference type="PROSITE" id="PS00696">
    <property type="entry name" value="ETF_ALPHA"/>
    <property type="match status" value="1"/>
</dbReference>
<dbReference type="SUPFAM" id="SSF52402">
    <property type="entry name" value="Adenine nucleotide alpha hydrolases-like"/>
    <property type="match status" value="1"/>
</dbReference>
<keyword evidence="4 9" id="KW-0274">FAD</keyword>
<keyword evidence="5" id="KW-0249">Electron transport</keyword>
<feature type="binding site" evidence="9">
    <location>
        <begin position="243"/>
        <end position="244"/>
    </location>
    <ligand>
        <name>FAD</name>
        <dbReference type="ChEBI" id="CHEBI:57692"/>
    </ligand>
</feature>
<dbReference type="SMART" id="SM00893">
    <property type="entry name" value="ETF"/>
    <property type="match status" value="1"/>
</dbReference>
<dbReference type="SUPFAM" id="SSF52467">
    <property type="entry name" value="DHS-like NAD/FAD-binding domain"/>
    <property type="match status" value="1"/>
</dbReference>
<reference evidence="12" key="1">
    <citation type="submission" date="2020-02" db="EMBL/GenBank/DDBJ databases">
        <title>Genomic and physiological characterization of two novel Nitrospinaceae genera.</title>
        <authorList>
            <person name="Mueller A.J."/>
            <person name="Jung M.-Y."/>
            <person name="Strachan C.R."/>
            <person name="Herbold C.W."/>
            <person name="Kirkegaard R.H."/>
            <person name="Daims H."/>
        </authorList>
    </citation>
    <scope>NUCLEOTIDE SEQUENCE [LARGE SCALE GENOMIC DNA]</scope>
</reference>
<dbReference type="InterPro" id="IPR018206">
    <property type="entry name" value="ETF_asu_C_CS"/>
</dbReference>
<evidence type="ECO:0000256" key="5">
    <source>
        <dbReference type="ARBA" id="ARBA00022982"/>
    </source>
</evidence>
<evidence type="ECO:0000313" key="12">
    <source>
        <dbReference type="Proteomes" id="UP000594464"/>
    </source>
</evidence>
<keyword evidence="2" id="KW-0813">Transport</keyword>
<dbReference type="Gene3D" id="3.40.50.620">
    <property type="entry name" value="HUPs"/>
    <property type="match status" value="1"/>
</dbReference>
<name>A0A7T0G2R0_9BACT</name>
<gene>
    <name evidence="11" type="ORF">G3M78_03800</name>
</gene>
<dbReference type="GO" id="GO:0033539">
    <property type="term" value="P:fatty acid beta-oxidation using acyl-CoA dehydrogenase"/>
    <property type="evidence" value="ECO:0007669"/>
    <property type="project" value="TreeGrafter"/>
</dbReference>
<evidence type="ECO:0000259" key="10">
    <source>
        <dbReference type="SMART" id="SM00893"/>
    </source>
</evidence>
<dbReference type="Gene3D" id="3.40.50.1220">
    <property type="entry name" value="TPP-binding domain"/>
    <property type="match status" value="1"/>
</dbReference>
<evidence type="ECO:0000256" key="3">
    <source>
        <dbReference type="ARBA" id="ARBA00022630"/>
    </source>
</evidence>
<evidence type="ECO:0000313" key="11">
    <source>
        <dbReference type="EMBL" id="QPJ64564.1"/>
    </source>
</evidence>
<dbReference type="InterPro" id="IPR014731">
    <property type="entry name" value="ETF_asu_C"/>
</dbReference>
<dbReference type="PANTHER" id="PTHR43153:SF1">
    <property type="entry name" value="ELECTRON TRANSFER FLAVOPROTEIN SUBUNIT ALPHA, MITOCHONDRIAL"/>
    <property type="match status" value="1"/>
</dbReference>
<dbReference type="Pfam" id="PF00766">
    <property type="entry name" value="ETF_alpha"/>
    <property type="match status" value="1"/>
</dbReference>
<protein>
    <recommendedName>
        <fullName evidence="7">Electron transfer flavoprotein subunit alpha</fullName>
    </recommendedName>
    <alternativeName>
        <fullName evidence="8">Electron transfer flavoprotein large subunit</fullName>
    </alternativeName>
</protein>